<accession>A0A4Q0M8K0</accession>
<feature type="transmembrane region" description="Helical" evidence="6">
    <location>
        <begin position="433"/>
        <end position="452"/>
    </location>
</feature>
<dbReference type="RefSeq" id="WP_128769753.1">
    <property type="nucleotide sequence ID" value="NZ_RXOC01000007.1"/>
</dbReference>
<proteinExistence type="predicted"/>
<dbReference type="PANTHER" id="PTHR33529:SF6">
    <property type="entry name" value="YJGP_YJGQ FAMILY PERMEASE"/>
    <property type="match status" value="1"/>
</dbReference>
<feature type="transmembrane region" description="Helical" evidence="6">
    <location>
        <begin position="53"/>
        <end position="80"/>
    </location>
</feature>
<feature type="transmembrane region" description="Helical" evidence="6">
    <location>
        <begin position="401"/>
        <end position="421"/>
    </location>
</feature>
<evidence type="ECO:0000256" key="4">
    <source>
        <dbReference type="ARBA" id="ARBA00022989"/>
    </source>
</evidence>
<dbReference type="GO" id="GO:0015920">
    <property type="term" value="P:lipopolysaccharide transport"/>
    <property type="evidence" value="ECO:0007669"/>
    <property type="project" value="TreeGrafter"/>
</dbReference>
<keyword evidence="2" id="KW-1003">Cell membrane</keyword>
<evidence type="ECO:0000256" key="1">
    <source>
        <dbReference type="ARBA" id="ARBA00004651"/>
    </source>
</evidence>
<evidence type="ECO:0000313" key="8">
    <source>
        <dbReference type="Proteomes" id="UP000290848"/>
    </source>
</evidence>
<feature type="transmembrane region" description="Helical" evidence="6">
    <location>
        <begin position="375"/>
        <end position="395"/>
    </location>
</feature>
<protein>
    <submittedName>
        <fullName evidence="7">YjgP/YjgQ family permease</fullName>
    </submittedName>
</protein>
<dbReference type="GO" id="GO:0043190">
    <property type="term" value="C:ATP-binding cassette (ABC) transporter complex"/>
    <property type="evidence" value="ECO:0007669"/>
    <property type="project" value="TreeGrafter"/>
</dbReference>
<evidence type="ECO:0000256" key="5">
    <source>
        <dbReference type="ARBA" id="ARBA00023136"/>
    </source>
</evidence>
<keyword evidence="3 6" id="KW-0812">Transmembrane</keyword>
<comment type="caution">
    <text evidence="7">The sequence shown here is derived from an EMBL/GenBank/DDBJ whole genome shotgun (WGS) entry which is preliminary data.</text>
</comment>
<reference evidence="7 8" key="1">
    <citation type="submission" date="2018-12" db="EMBL/GenBank/DDBJ databases">
        <title>The Draft Genome Sequence of the Soil Bacterium Pedobacter tournemirensis R1.</title>
        <authorList>
            <person name="He J."/>
        </authorList>
    </citation>
    <scope>NUCLEOTIDE SEQUENCE [LARGE SCALE GENOMIC DNA]</scope>
    <source>
        <strain evidence="7 8">R1</strain>
    </source>
</reference>
<evidence type="ECO:0000313" key="7">
    <source>
        <dbReference type="EMBL" id="RXF69481.1"/>
    </source>
</evidence>
<dbReference type="AlphaFoldDB" id="A0A4Q0M8K0"/>
<feature type="transmembrane region" description="Helical" evidence="6">
    <location>
        <begin position="100"/>
        <end position="122"/>
    </location>
</feature>
<name>A0A4Q0M8K0_9SPHI</name>
<dbReference type="EMBL" id="RXOC01000007">
    <property type="protein sequence ID" value="RXF69481.1"/>
    <property type="molecule type" value="Genomic_DNA"/>
</dbReference>
<dbReference type="InterPro" id="IPR005495">
    <property type="entry name" value="LptG/LptF_permease"/>
</dbReference>
<evidence type="ECO:0000256" key="2">
    <source>
        <dbReference type="ARBA" id="ARBA00022475"/>
    </source>
</evidence>
<comment type="subcellular location">
    <subcellularLocation>
        <location evidence="1">Cell membrane</location>
        <topology evidence="1">Multi-pass membrane protein</topology>
    </subcellularLocation>
</comment>
<evidence type="ECO:0000256" key="3">
    <source>
        <dbReference type="ARBA" id="ARBA00022692"/>
    </source>
</evidence>
<feature type="transmembrane region" description="Helical" evidence="6">
    <location>
        <begin position="12"/>
        <end position="33"/>
    </location>
</feature>
<dbReference type="PANTHER" id="PTHR33529">
    <property type="entry name" value="SLR0882 PROTEIN-RELATED"/>
    <property type="match status" value="1"/>
</dbReference>
<keyword evidence="5 6" id="KW-0472">Membrane</keyword>
<sequence length="486" mass="55316">MKKVHLLIIQAFIRPFIVTFFIVMFVLLMLFLFKYIDDLIGKGFEWYVILQLLWYASATNVAMALPLAMLLSSIMTFGNLGENYELVAIKSAGISLQKAMMPLVILVSILSVGAFMFSDYMLPVANLKMGSLLYDVRNQKAAFLIEEGIFNNSIQGYSIRVQKKDPDGRTLHNVLIYDQQSSNGNISTIMAKEGLMYKIDNDQTLVLLLKDGVRYEETQGDKGYNPRQRFRRFRFKQTEQKFDLSGFKMQRTDENLFKTNYAMLNLRQLKYYRDSAMTQADSATKAIMDYLAPSYRIYAYRVPAVPGAPKVQPKKILNYKNRISEIIPEKDKTSAISYAVSEARSITETLSSRSEEYKLYQKSIRRYIIEYNRKFTLSVSCLILFSIGAPLGAIIRKGGLGLPVVMSIIFFLIYHIISTIGEKSAKEGTVSPVAGMWIAIVVLAPLGAFLTYKATSDSALFDIDYYKQMLQKFIGRFIKKKPGLPK</sequence>
<dbReference type="Pfam" id="PF03739">
    <property type="entry name" value="LptF_LptG"/>
    <property type="match status" value="1"/>
</dbReference>
<dbReference type="Proteomes" id="UP000290848">
    <property type="component" value="Unassembled WGS sequence"/>
</dbReference>
<evidence type="ECO:0000256" key="6">
    <source>
        <dbReference type="SAM" id="Phobius"/>
    </source>
</evidence>
<gene>
    <name evidence="7" type="ORF">EKH83_12445</name>
</gene>
<keyword evidence="4 6" id="KW-1133">Transmembrane helix</keyword>
<organism evidence="7 8">
    <name type="scientific">Arcticibacter tournemirensis</name>
    <dbReference type="NCBI Taxonomy" id="699437"/>
    <lineage>
        <taxon>Bacteria</taxon>
        <taxon>Pseudomonadati</taxon>
        <taxon>Bacteroidota</taxon>
        <taxon>Sphingobacteriia</taxon>
        <taxon>Sphingobacteriales</taxon>
        <taxon>Sphingobacteriaceae</taxon>
        <taxon>Arcticibacter</taxon>
    </lineage>
</organism>